<dbReference type="InterPro" id="IPR011042">
    <property type="entry name" value="6-blade_b-propeller_TolB-like"/>
</dbReference>
<organism evidence="3 4">
    <name type="scientific">Clostridium bovifaecis</name>
    <dbReference type="NCBI Taxonomy" id="2184719"/>
    <lineage>
        <taxon>Bacteria</taxon>
        <taxon>Bacillati</taxon>
        <taxon>Bacillota</taxon>
        <taxon>Clostridia</taxon>
        <taxon>Eubacteriales</taxon>
        <taxon>Clostridiaceae</taxon>
        <taxon>Clostridium</taxon>
    </lineage>
</organism>
<dbReference type="EMBL" id="CP046522">
    <property type="protein sequence ID" value="QGU95849.1"/>
    <property type="molecule type" value="Genomic_DNA"/>
</dbReference>
<protein>
    <submittedName>
        <fullName evidence="3">DUF5050 domain-containing protein</fullName>
    </submittedName>
</protein>
<reference evidence="3 4" key="1">
    <citation type="submission" date="2019-12" db="EMBL/GenBank/DDBJ databases">
        <title>Genome sequenceing of Clostridium bovifaecis.</title>
        <authorList>
            <person name="Yao Y."/>
        </authorList>
    </citation>
    <scope>NUCLEOTIDE SEQUENCE [LARGE SCALE GENOMIC DNA]</scope>
    <source>
        <strain evidence="3 4">BXX</strain>
    </source>
</reference>
<evidence type="ECO:0000259" key="2">
    <source>
        <dbReference type="Pfam" id="PF16472"/>
    </source>
</evidence>
<keyword evidence="4" id="KW-1185">Reference proteome</keyword>
<dbReference type="PANTHER" id="PTHR32256:SF17">
    <property type="entry name" value="EGF-LIKE DOMAIN-CONTAINING PROTEIN"/>
    <property type="match status" value="1"/>
</dbReference>
<evidence type="ECO:0000313" key="4">
    <source>
        <dbReference type="Proteomes" id="UP000422764"/>
    </source>
</evidence>
<dbReference type="InterPro" id="IPR011081">
    <property type="entry name" value="Big_4"/>
</dbReference>
<proteinExistence type="predicted"/>
<dbReference type="Proteomes" id="UP000422764">
    <property type="component" value="Chromosome"/>
</dbReference>
<dbReference type="Pfam" id="PF07532">
    <property type="entry name" value="Big_4"/>
    <property type="match status" value="1"/>
</dbReference>
<dbReference type="Gene3D" id="2.120.10.30">
    <property type="entry name" value="TolB, C-terminal domain"/>
    <property type="match status" value="2"/>
</dbReference>
<gene>
    <name evidence="3" type="ORF">GOM49_12745</name>
</gene>
<dbReference type="Pfam" id="PF16472">
    <property type="entry name" value="DUF5050"/>
    <property type="match status" value="1"/>
</dbReference>
<dbReference type="AlphaFoldDB" id="A0A6I6EQB5"/>
<dbReference type="SUPFAM" id="SSF63825">
    <property type="entry name" value="YWTD domain"/>
    <property type="match status" value="2"/>
</dbReference>
<evidence type="ECO:0000313" key="3">
    <source>
        <dbReference type="EMBL" id="QGU95849.1"/>
    </source>
</evidence>
<feature type="domain" description="Bacterial Ig-like" evidence="1">
    <location>
        <begin position="484"/>
        <end position="540"/>
    </location>
</feature>
<feature type="domain" description="Prolow-density lipoprotein receptor-related protein 1-like beta-propeller" evidence="2">
    <location>
        <begin position="556"/>
        <end position="821"/>
    </location>
</feature>
<name>A0A6I6EQB5_9CLOT</name>
<evidence type="ECO:0000259" key="1">
    <source>
        <dbReference type="Pfam" id="PF07532"/>
    </source>
</evidence>
<dbReference type="InterPro" id="IPR032485">
    <property type="entry name" value="LRP1-like_beta_prop"/>
</dbReference>
<accession>A0A6I6EQB5</accession>
<dbReference type="InterPro" id="IPR053369">
    <property type="entry name" value="SrfA-induced_signal"/>
</dbReference>
<dbReference type="PANTHER" id="PTHR32256">
    <property type="match status" value="1"/>
</dbReference>
<sequence length="830" mass="93409">MNKKFNARSFSMFLVAAFMFSILGIINPNELEVKGAETIPQVSVASLDHAPYVEGDSNAFFVASKGYTGQVQYQLFYTSPKTMGTRWELVNNSDMVNGWTKAVNAQDTAKIDITGLNLKADYYRFAIRVKRVGVKGKYSNVYGDYDSAFPFTRVVLSKGDINLNGDLSINKTSFTPSDSLQISGVEGAASDVEYKLHLYDVKNNKWMTDLTSYGSSIDYSLNKLSSGAYIVDVWGRRKGSSSAYEGWKLQTIYVQEEILPKIGIVSLDHTPYKEGDNNQFYITTKDYSGQVQYQLFYTCKTTMGDKWELIEADGMVNGWTQPQDAKEPVKVDISHLNLKAEYYRFAIRIKRAGIKGKYSNIYGDYDYALPFTRTVVKDSSTNLNGKMLIDKEEYSKNDQLVIKGVEGASAGTQYKLHLYDAINNKWLLNLTDYQNEINYDLSNIPAGTYVVDIWGRNAGSRNSYDGWKLNTIKINSDIKKIASIEDIQLSTIQNFSFKLPTTVAATFEDGTKANKSVVWDRAASTAKVGEYTFSGTVIGYYGNVKLTLTVEDNRGNTHGNMNNLGIVAYDKGWVYYSNYDDEGKLYKEKLDGSEDTKISDDPSIFINVLGEWVYYANYSDAGKLYKIKTDGTGRTRLNNDQSEAINVVGEWIYYSNIADGGKLYKIKTDGTERKKLNDDPSGFINIENDVIYYVKINDGGEEQPIYKVKTDGTGRAKVVNDLVAWFQVENGWIYYSNASDVMNIYKVKIDGQGKTKLNNVPSLFLNVSDGWIYYSNLEEDGVLERIKLDGSSKHTITSYSAMMINVIGNNVYFESMEEDDDSLHKITVSE</sequence>